<evidence type="ECO:0000313" key="1">
    <source>
        <dbReference type="EMBL" id="OJA20271.1"/>
    </source>
</evidence>
<protein>
    <submittedName>
        <fullName evidence="1">Uncharacterized protein</fullName>
    </submittedName>
</protein>
<name>A0A1J8QHZ1_9AGAM</name>
<reference evidence="1 2" key="1">
    <citation type="submission" date="2016-03" db="EMBL/GenBank/DDBJ databases">
        <title>Comparative genomics of the ectomycorrhizal sister species Rhizopogon vinicolor and Rhizopogon vesiculosus (Basidiomycota: Boletales) reveals a divergence of the mating type B locus.</title>
        <authorList>
            <person name="Mujic A.B."/>
            <person name="Kuo A."/>
            <person name="Tritt A."/>
            <person name="Lipzen A."/>
            <person name="Chen C."/>
            <person name="Johnson J."/>
            <person name="Sharma A."/>
            <person name="Barry K."/>
            <person name="Grigoriev I.V."/>
            <person name="Spatafora J.W."/>
        </authorList>
    </citation>
    <scope>NUCLEOTIDE SEQUENCE [LARGE SCALE GENOMIC DNA]</scope>
    <source>
        <strain evidence="1 2">AM-OR11-056</strain>
    </source>
</reference>
<comment type="caution">
    <text evidence="1">The sequence shown here is derived from an EMBL/GenBank/DDBJ whole genome shotgun (WGS) entry which is preliminary data.</text>
</comment>
<proteinExistence type="predicted"/>
<sequence>MSVTTTQTFQHIPSSPTFTQHLLQRRNARRTVKRSATNLPQHVPEAPIWYHPSTVLYMLQHVLKPRVPLVIRKVPIKPENPASSHHHATPSLHMLPEFDEFLNEVEEFTSPESPLEVNIPSIGMCNRRIVRLMLAMRYIKPGNPASSHHHATPSVDMLAKLQEFDEFLTDVQDFTFPESDSEVVNIPSVGICNRRLVRLVLSIRFLLYVKIYFQ</sequence>
<accession>A0A1J8QHZ1</accession>
<dbReference type="AlphaFoldDB" id="A0A1J8QHZ1"/>
<dbReference type="EMBL" id="LVVM01000661">
    <property type="protein sequence ID" value="OJA20271.1"/>
    <property type="molecule type" value="Genomic_DNA"/>
</dbReference>
<gene>
    <name evidence="1" type="ORF">AZE42_04306</name>
</gene>
<dbReference type="Proteomes" id="UP000183567">
    <property type="component" value="Unassembled WGS sequence"/>
</dbReference>
<organism evidence="1 2">
    <name type="scientific">Rhizopogon vesiculosus</name>
    <dbReference type="NCBI Taxonomy" id="180088"/>
    <lineage>
        <taxon>Eukaryota</taxon>
        <taxon>Fungi</taxon>
        <taxon>Dikarya</taxon>
        <taxon>Basidiomycota</taxon>
        <taxon>Agaricomycotina</taxon>
        <taxon>Agaricomycetes</taxon>
        <taxon>Agaricomycetidae</taxon>
        <taxon>Boletales</taxon>
        <taxon>Suillineae</taxon>
        <taxon>Rhizopogonaceae</taxon>
        <taxon>Rhizopogon</taxon>
    </lineage>
</organism>
<keyword evidence="2" id="KW-1185">Reference proteome</keyword>
<evidence type="ECO:0000313" key="2">
    <source>
        <dbReference type="Proteomes" id="UP000183567"/>
    </source>
</evidence>